<reference evidence="9 10" key="1">
    <citation type="journal article" date="2019" name="Nat. Med.">
        <title>A library of human gut bacterial isolates paired with longitudinal multiomics data enables mechanistic microbiome research.</title>
        <authorList>
            <person name="Poyet M."/>
            <person name="Groussin M."/>
            <person name="Gibbons S.M."/>
            <person name="Avila-Pacheco J."/>
            <person name="Jiang X."/>
            <person name="Kearney S.M."/>
            <person name="Perrotta A.R."/>
            <person name="Berdy B."/>
            <person name="Zhao S."/>
            <person name="Lieberman T.D."/>
            <person name="Swanson P.K."/>
            <person name="Smith M."/>
            <person name="Roesemann S."/>
            <person name="Alexander J.E."/>
            <person name="Rich S.A."/>
            <person name="Livny J."/>
            <person name="Vlamakis H."/>
            <person name="Clish C."/>
            <person name="Bullock K."/>
            <person name="Deik A."/>
            <person name="Scott J."/>
            <person name="Pierce K.A."/>
            <person name="Xavier R.J."/>
            <person name="Alm E.J."/>
        </authorList>
    </citation>
    <scope>NUCLEOTIDE SEQUENCE [LARGE SCALE GENOMIC DNA]</scope>
    <source>
        <strain evidence="9 10">BIOML-A74</strain>
    </source>
</reference>
<keyword evidence="4 7" id="KW-0812">Transmembrane</keyword>
<dbReference type="RefSeq" id="WP_151923745.1">
    <property type="nucleotide sequence ID" value="NZ_WDES01000061.1"/>
</dbReference>
<keyword evidence="6 7" id="KW-0472">Membrane</keyword>
<keyword evidence="10" id="KW-1185">Reference proteome</keyword>
<evidence type="ECO:0000313" key="10">
    <source>
        <dbReference type="Proteomes" id="UP000435059"/>
    </source>
</evidence>
<keyword evidence="3 9" id="KW-0808">Transferase</keyword>
<comment type="similarity">
    <text evidence="2">Belongs to the bacterial sugar transferase family.</text>
</comment>
<dbReference type="GO" id="GO:0016780">
    <property type="term" value="F:phosphotransferase activity, for other substituted phosphate groups"/>
    <property type="evidence" value="ECO:0007669"/>
    <property type="project" value="TreeGrafter"/>
</dbReference>
<accession>A0A7J5NVF5</accession>
<comment type="caution">
    <text evidence="9">The sequence shown here is derived from an EMBL/GenBank/DDBJ whole genome shotgun (WGS) entry which is preliminary data.</text>
</comment>
<evidence type="ECO:0000256" key="3">
    <source>
        <dbReference type="ARBA" id="ARBA00022679"/>
    </source>
</evidence>
<sequence>RIIIRHFLIVYCAKGKHRRYAVFIGGGNNMQVLYEEMESSLASSLYEVVGYFDIKPNDALSSQCSYLGNPDGFSDFMSAHPSIKHVFCSLSMEEGRYNFSIMNYCENHLLYFHGVPNVCKGFPRRIWHSMVGNMPILNLRYEPLGKMENRMLKRMFDVVFSGFFLVTVFPFVYLIVGSIIKLTSPGPVFFKQMRTGLNGVDFVCYKFRSMKVNDEADSKQATADDPRKTRFGNFLRRSNIDELPQFINVFRGDMSIVGPRPHMLAHTETYARLIDKYMVRHFIKPGVTGWAQTHGFRGETRELSQMEERVKADIWYMEHWTMLLDIYIIYKTIANVVVGEKNAY</sequence>
<organism evidence="9 10">
    <name type="scientific">Bacteroides xylanisolvens</name>
    <dbReference type="NCBI Taxonomy" id="371601"/>
    <lineage>
        <taxon>Bacteria</taxon>
        <taxon>Pseudomonadati</taxon>
        <taxon>Bacteroidota</taxon>
        <taxon>Bacteroidia</taxon>
        <taxon>Bacteroidales</taxon>
        <taxon>Bacteroidaceae</taxon>
        <taxon>Bacteroides</taxon>
    </lineage>
</organism>
<evidence type="ECO:0000256" key="2">
    <source>
        <dbReference type="ARBA" id="ARBA00006464"/>
    </source>
</evidence>
<dbReference type="Pfam" id="PF02397">
    <property type="entry name" value="Bac_transf"/>
    <property type="match status" value="1"/>
</dbReference>
<evidence type="ECO:0000259" key="8">
    <source>
        <dbReference type="Pfam" id="PF02397"/>
    </source>
</evidence>
<evidence type="ECO:0000256" key="1">
    <source>
        <dbReference type="ARBA" id="ARBA00004141"/>
    </source>
</evidence>
<dbReference type="PANTHER" id="PTHR30576">
    <property type="entry name" value="COLANIC BIOSYNTHESIS UDP-GLUCOSE LIPID CARRIER TRANSFERASE"/>
    <property type="match status" value="1"/>
</dbReference>
<dbReference type="GO" id="GO:0016020">
    <property type="term" value="C:membrane"/>
    <property type="evidence" value="ECO:0007669"/>
    <property type="project" value="UniProtKB-SubCell"/>
</dbReference>
<gene>
    <name evidence="9" type="ORF">GA574_24755</name>
</gene>
<name>A0A7J5NVF5_9BACE</name>
<feature type="transmembrane region" description="Helical" evidence="7">
    <location>
        <begin position="155"/>
        <end position="176"/>
    </location>
</feature>
<dbReference type="PANTHER" id="PTHR30576:SF0">
    <property type="entry name" value="UNDECAPRENYL-PHOSPHATE N-ACETYLGALACTOSAMINYL 1-PHOSPHATE TRANSFERASE-RELATED"/>
    <property type="match status" value="1"/>
</dbReference>
<dbReference type="Proteomes" id="UP000435059">
    <property type="component" value="Unassembled WGS sequence"/>
</dbReference>
<protein>
    <submittedName>
        <fullName evidence="9">Exopolysaccharide biosynthesis polyprenyl glycosylphosphotransferase</fullName>
    </submittedName>
</protein>
<feature type="non-terminal residue" evidence="9">
    <location>
        <position position="1"/>
    </location>
</feature>
<dbReference type="AlphaFoldDB" id="A0A7J5NVF5"/>
<comment type="subcellular location">
    <subcellularLocation>
        <location evidence="1">Membrane</location>
        <topology evidence="1">Multi-pass membrane protein</topology>
    </subcellularLocation>
</comment>
<feature type="domain" description="Bacterial sugar transferase" evidence="8">
    <location>
        <begin position="153"/>
        <end position="337"/>
    </location>
</feature>
<keyword evidence="5 7" id="KW-1133">Transmembrane helix</keyword>
<dbReference type="InterPro" id="IPR003362">
    <property type="entry name" value="Bact_transf"/>
</dbReference>
<evidence type="ECO:0000256" key="5">
    <source>
        <dbReference type="ARBA" id="ARBA00022989"/>
    </source>
</evidence>
<dbReference type="EMBL" id="WDES01000061">
    <property type="protein sequence ID" value="KAB6081363.1"/>
    <property type="molecule type" value="Genomic_DNA"/>
</dbReference>
<dbReference type="NCBIfam" id="TIGR03025">
    <property type="entry name" value="EPS_sugtrans"/>
    <property type="match status" value="1"/>
</dbReference>
<dbReference type="InterPro" id="IPR017475">
    <property type="entry name" value="EPS_sugar_tfrase"/>
</dbReference>
<evidence type="ECO:0000256" key="4">
    <source>
        <dbReference type="ARBA" id="ARBA00022692"/>
    </source>
</evidence>
<evidence type="ECO:0000313" key="9">
    <source>
        <dbReference type="EMBL" id="KAB6081363.1"/>
    </source>
</evidence>
<dbReference type="Pfam" id="PF13727">
    <property type="entry name" value="CoA_binding_3"/>
    <property type="match status" value="1"/>
</dbReference>
<evidence type="ECO:0000256" key="6">
    <source>
        <dbReference type="ARBA" id="ARBA00023136"/>
    </source>
</evidence>
<proteinExistence type="inferred from homology"/>
<evidence type="ECO:0000256" key="7">
    <source>
        <dbReference type="SAM" id="Phobius"/>
    </source>
</evidence>